<feature type="transmembrane region" description="Helical" evidence="11">
    <location>
        <begin position="206"/>
        <end position="231"/>
    </location>
</feature>
<dbReference type="EMBL" id="ABOX02000013">
    <property type="protein sequence ID" value="EEF60913.1"/>
    <property type="molecule type" value="Genomic_DNA"/>
</dbReference>
<evidence type="ECO:0000256" key="3">
    <source>
        <dbReference type="ARBA" id="ARBA00022692"/>
    </source>
</evidence>
<dbReference type="SMART" id="SM00116">
    <property type="entry name" value="CBS"/>
    <property type="match status" value="2"/>
</dbReference>
<dbReference type="PANTHER" id="PTHR43427:SF6">
    <property type="entry name" value="CHLORIDE CHANNEL PROTEIN CLC-E"/>
    <property type="match status" value="1"/>
</dbReference>
<keyword evidence="8" id="KW-0868">Chloride</keyword>
<dbReference type="GO" id="GO:0005254">
    <property type="term" value="F:chloride channel activity"/>
    <property type="evidence" value="ECO:0007669"/>
    <property type="project" value="UniProtKB-KW"/>
</dbReference>
<feature type="transmembrane region" description="Helical" evidence="11">
    <location>
        <begin position="315"/>
        <end position="337"/>
    </location>
</feature>
<sequence>MTDSTHTPEISDSLSDFTTNSRVLLLSGMAAIIGAISAGVAYGLLWLISLITNISFFHRFKVEDVTPQDAHIGAWVIIIPVIGALIIGLMARYGSPKIRGHGIPEALEAILIGRSKLEPKVAILKPISSAISIGTGGPFGAEGPIIMTGGACGSLFAQYFHLTAAERKTLLVAGAAGGMAAIFSTPIAAILLAVELLLFEWKPRSLIPVAVSAIMASAMRVPLLGAGPIFPVLPHGAMTGAELLVAGVVGIAAGLASGAVTTLVYALEDAFKKLPIHWMWWPAIGAVFVGIGGYIDPRVLGVGYKLIHGLLRGELVGAAVLGLLIGKAIVWSIALGSGTSGGVLAPLLIMGGALGALLSRWIHIGDTGLWAMVAMGAMMGGTMRAPFTGTIFALELTHDLNALPAVMIGCIASLGVTVLLLRRSILTEKIARRGRHISCEYSVDLFSLLRVGDVMDANPPTIPGDMPVTQFSDLIAQGDPQLTRRQGTLIVDGSGDLVGIITRGDVVRALQGKAAEKNTVLDSGKKNPVVTYTDELLNVAISKMLKQDVGRLPVVERSNPKRIVGYLGRANIMAARTKHMEEEDLREKHPWLARTLRWPKFAK</sequence>
<keyword evidence="10" id="KW-0129">CBS domain</keyword>
<keyword evidence="4 11" id="KW-1133">Transmembrane helix</keyword>
<dbReference type="Gene3D" id="1.10.3080.10">
    <property type="entry name" value="Clc chloride channel"/>
    <property type="match status" value="1"/>
</dbReference>
<keyword evidence="3 11" id="KW-0812">Transmembrane</keyword>
<dbReference type="GO" id="GO:0034707">
    <property type="term" value="C:chloride channel complex"/>
    <property type="evidence" value="ECO:0007669"/>
    <property type="project" value="UniProtKB-KW"/>
</dbReference>
<protein>
    <submittedName>
        <fullName evidence="13">Chloride channel core</fullName>
    </submittedName>
</protein>
<feature type="transmembrane region" description="Helical" evidence="11">
    <location>
        <begin position="243"/>
        <end position="266"/>
    </location>
</feature>
<dbReference type="InterPro" id="IPR014743">
    <property type="entry name" value="Cl-channel_core"/>
</dbReference>
<dbReference type="Pfam" id="PF00654">
    <property type="entry name" value="Voltage_CLC"/>
    <property type="match status" value="1"/>
</dbReference>
<dbReference type="Pfam" id="PF00571">
    <property type="entry name" value="CBS"/>
    <property type="match status" value="2"/>
</dbReference>
<dbReference type="AlphaFoldDB" id="B9XGZ2"/>
<reference evidence="13 14" key="1">
    <citation type="journal article" date="2011" name="J. Bacteriol.">
        <title>Genome sequence of 'Pedosphaera parvula' Ellin514, an aerobic Verrucomicrobial isolate from pasture soil.</title>
        <authorList>
            <person name="Kant R."/>
            <person name="van Passel M.W."/>
            <person name="Sangwan P."/>
            <person name="Palva A."/>
            <person name="Lucas S."/>
            <person name="Copeland A."/>
            <person name="Lapidus A."/>
            <person name="Glavina Del Rio T."/>
            <person name="Dalin E."/>
            <person name="Tice H."/>
            <person name="Bruce D."/>
            <person name="Goodwin L."/>
            <person name="Pitluck S."/>
            <person name="Chertkov O."/>
            <person name="Larimer F.W."/>
            <person name="Land M.L."/>
            <person name="Hauser L."/>
            <person name="Brettin T.S."/>
            <person name="Detter J.C."/>
            <person name="Han S."/>
            <person name="de Vos W.M."/>
            <person name="Janssen P.H."/>
            <person name="Smidt H."/>
        </authorList>
    </citation>
    <scope>NUCLEOTIDE SEQUENCE [LARGE SCALE GENOMIC DNA]</scope>
    <source>
        <strain evidence="13 14">Ellin514</strain>
    </source>
</reference>
<feature type="domain" description="CBS" evidence="12">
    <location>
        <begin position="455"/>
        <end position="516"/>
    </location>
</feature>
<dbReference type="PRINTS" id="PR00762">
    <property type="entry name" value="CLCHANNEL"/>
</dbReference>
<dbReference type="InterPro" id="IPR050368">
    <property type="entry name" value="ClC-type_chloride_channel"/>
</dbReference>
<name>B9XGZ2_PEDPL</name>
<dbReference type="SUPFAM" id="SSF54631">
    <property type="entry name" value="CBS-domain pair"/>
    <property type="match status" value="1"/>
</dbReference>
<comment type="caution">
    <text evidence="13">The sequence shown here is derived from an EMBL/GenBank/DDBJ whole genome shotgun (WGS) entry which is preliminary data.</text>
</comment>
<keyword evidence="9" id="KW-0407">Ion channel</keyword>
<evidence type="ECO:0000256" key="9">
    <source>
        <dbReference type="ARBA" id="ARBA00023303"/>
    </source>
</evidence>
<keyword evidence="5" id="KW-0406">Ion transport</keyword>
<feature type="transmembrane region" description="Helical" evidence="11">
    <location>
        <begin position="278"/>
        <end position="295"/>
    </location>
</feature>
<comment type="subcellular location">
    <subcellularLocation>
        <location evidence="1">Membrane</location>
        <topology evidence="1">Multi-pass membrane protein</topology>
    </subcellularLocation>
</comment>
<evidence type="ECO:0000256" key="1">
    <source>
        <dbReference type="ARBA" id="ARBA00004141"/>
    </source>
</evidence>
<evidence type="ECO:0000256" key="11">
    <source>
        <dbReference type="SAM" id="Phobius"/>
    </source>
</evidence>
<dbReference type="CDD" id="cd00400">
    <property type="entry name" value="Voltage_gated_ClC"/>
    <property type="match status" value="1"/>
</dbReference>
<accession>B9XGZ2</accession>
<evidence type="ECO:0000256" key="2">
    <source>
        <dbReference type="ARBA" id="ARBA00022448"/>
    </source>
</evidence>
<dbReference type="OrthoDB" id="9812438at2"/>
<keyword evidence="2" id="KW-0813">Transport</keyword>
<evidence type="ECO:0000256" key="6">
    <source>
        <dbReference type="ARBA" id="ARBA00023136"/>
    </source>
</evidence>
<feature type="transmembrane region" description="Helical" evidence="11">
    <location>
        <begin position="369"/>
        <end position="394"/>
    </location>
</feature>
<dbReference type="STRING" id="320771.Cflav_PD4082"/>
<evidence type="ECO:0000313" key="14">
    <source>
        <dbReference type="Proteomes" id="UP000003688"/>
    </source>
</evidence>
<evidence type="ECO:0000256" key="7">
    <source>
        <dbReference type="ARBA" id="ARBA00023173"/>
    </source>
</evidence>
<keyword evidence="14" id="KW-1185">Reference proteome</keyword>
<evidence type="ECO:0000256" key="4">
    <source>
        <dbReference type="ARBA" id="ARBA00022989"/>
    </source>
</evidence>
<gene>
    <name evidence="13" type="ORF">Cflav_PD4082</name>
</gene>
<proteinExistence type="predicted"/>
<feature type="transmembrane region" description="Helical" evidence="11">
    <location>
        <begin position="343"/>
        <end position="362"/>
    </location>
</feature>
<dbReference type="InterPro" id="IPR000644">
    <property type="entry name" value="CBS_dom"/>
</dbReference>
<evidence type="ECO:0000256" key="10">
    <source>
        <dbReference type="PROSITE-ProRule" id="PRU00703"/>
    </source>
</evidence>
<feature type="transmembrane region" description="Helical" evidence="11">
    <location>
        <begin position="72"/>
        <end position="91"/>
    </location>
</feature>
<evidence type="ECO:0000256" key="8">
    <source>
        <dbReference type="ARBA" id="ARBA00023214"/>
    </source>
</evidence>
<feature type="transmembrane region" description="Helical" evidence="11">
    <location>
        <begin position="23"/>
        <end position="52"/>
    </location>
</feature>
<dbReference type="SUPFAM" id="SSF81340">
    <property type="entry name" value="Clc chloride channel"/>
    <property type="match status" value="1"/>
</dbReference>
<dbReference type="Proteomes" id="UP000003688">
    <property type="component" value="Unassembled WGS sequence"/>
</dbReference>
<dbReference type="Gene3D" id="3.10.580.10">
    <property type="entry name" value="CBS-domain"/>
    <property type="match status" value="1"/>
</dbReference>
<dbReference type="RefSeq" id="WP_007415088.1">
    <property type="nucleotide sequence ID" value="NZ_ABOX02000013.1"/>
</dbReference>
<evidence type="ECO:0000259" key="12">
    <source>
        <dbReference type="PROSITE" id="PS51371"/>
    </source>
</evidence>
<feature type="transmembrane region" description="Helical" evidence="11">
    <location>
        <begin position="170"/>
        <end position="194"/>
    </location>
</feature>
<feature type="domain" description="CBS" evidence="12">
    <location>
        <begin position="524"/>
        <end position="582"/>
    </location>
</feature>
<feature type="transmembrane region" description="Helical" evidence="11">
    <location>
        <begin position="400"/>
        <end position="421"/>
    </location>
</feature>
<dbReference type="PROSITE" id="PS51371">
    <property type="entry name" value="CBS"/>
    <property type="match status" value="2"/>
</dbReference>
<evidence type="ECO:0000256" key="5">
    <source>
        <dbReference type="ARBA" id="ARBA00023065"/>
    </source>
</evidence>
<keyword evidence="6 11" id="KW-0472">Membrane</keyword>
<keyword evidence="7" id="KW-0869">Chloride channel</keyword>
<dbReference type="InterPro" id="IPR001807">
    <property type="entry name" value="ClC"/>
</dbReference>
<dbReference type="PANTHER" id="PTHR43427">
    <property type="entry name" value="CHLORIDE CHANNEL PROTEIN CLC-E"/>
    <property type="match status" value="1"/>
</dbReference>
<dbReference type="InterPro" id="IPR046342">
    <property type="entry name" value="CBS_dom_sf"/>
</dbReference>
<evidence type="ECO:0000313" key="13">
    <source>
        <dbReference type="EMBL" id="EEF60913.1"/>
    </source>
</evidence>
<organism evidence="13 14">
    <name type="scientific">Pedosphaera parvula (strain Ellin514)</name>
    <dbReference type="NCBI Taxonomy" id="320771"/>
    <lineage>
        <taxon>Bacteria</taxon>
        <taxon>Pseudomonadati</taxon>
        <taxon>Verrucomicrobiota</taxon>
        <taxon>Pedosphaerae</taxon>
        <taxon>Pedosphaerales</taxon>
        <taxon>Pedosphaeraceae</taxon>
        <taxon>Pedosphaera</taxon>
    </lineage>
</organism>